<dbReference type="GO" id="GO:0030150">
    <property type="term" value="P:protein import into mitochondrial matrix"/>
    <property type="evidence" value="ECO:0007669"/>
    <property type="project" value="TreeGrafter"/>
</dbReference>
<dbReference type="GO" id="GO:0042803">
    <property type="term" value="F:protein homodimerization activity"/>
    <property type="evidence" value="ECO:0007669"/>
    <property type="project" value="InterPro"/>
</dbReference>
<dbReference type="SUPFAM" id="SSF51064">
    <property type="entry name" value="Head domain of nucleotide exchange factor GrpE"/>
    <property type="match status" value="1"/>
</dbReference>
<proteinExistence type="inferred from homology"/>
<dbReference type="GO" id="GO:0051082">
    <property type="term" value="F:unfolded protein binding"/>
    <property type="evidence" value="ECO:0007669"/>
    <property type="project" value="TreeGrafter"/>
</dbReference>
<evidence type="ECO:0000256" key="5">
    <source>
        <dbReference type="ARBA" id="ARBA00022840"/>
    </source>
</evidence>
<dbReference type="CDD" id="cd00446">
    <property type="entry name" value="GrpE"/>
    <property type="match status" value="1"/>
</dbReference>
<dbReference type="GO" id="GO:0051087">
    <property type="term" value="F:protein-folding chaperone binding"/>
    <property type="evidence" value="ECO:0007669"/>
    <property type="project" value="InterPro"/>
</dbReference>
<evidence type="ECO:0000313" key="13">
    <source>
        <dbReference type="EMBL" id="JAT49611.1"/>
    </source>
</evidence>
<feature type="region of interest" description="Disordered" evidence="12">
    <location>
        <begin position="131"/>
        <end position="215"/>
    </location>
</feature>
<dbReference type="FunFam" id="2.30.22.10:FF:000002">
    <property type="entry name" value="GrpE protein homolog"/>
    <property type="match status" value="1"/>
</dbReference>
<dbReference type="GO" id="GO:0006457">
    <property type="term" value="P:protein folding"/>
    <property type="evidence" value="ECO:0007669"/>
    <property type="project" value="InterPro"/>
</dbReference>
<dbReference type="PRINTS" id="PR00773">
    <property type="entry name" value="GRPEPROTEIN"/>
</dbReference>
<comment type="similarity">
    <text evidence="2 11">Belongs to the GrpE family.</text>
</comment>
<dbReference type="InterPro" id="IPR000740">
    <property type="entry name" value="GrpE"/>
</dbReference>
<name>A0A1D1Y4N7_9ARAE</name>
<reference evidence="13" key="1">
    <citation type="submission" date="2015-07" db="EMBL/GenBank/DDBJ databases">
        <title>Transcriptome Assembly of Anthurium amnicola.</title>
        <authorList>
            <person name="Suzuki J."/>
        </authorList>
    </citation>
    <scope>NUCLEOTIDE SEQUENCE</scope>
</reference>
<evidence type="ECO:0000256" key="2">
    <source>
        <dbReference type="ARBA" id="ARBA00009054"/>
    </source>
</evidence>
<dbReference type="PANTHER" id="PTHR21237">
    <property type="entry name" value="GRPE PROTEIN"/>
    <property type="match status" value="1"/>
</dbReference>
<evidence type="ECO:0000256" key="9">
    <source>
        <dbReference type="ARBA" id="ARBA00063669"/>
    </source>
</evidence>
<comment type="subunit">
    <text evidence="9">Probable component of the PAM complex, at least composed of SSC1 (mtHsp70), MGE1, TIM44, PAM16/TIM16, PAM17 and PAM18/TIM14. Interacts with SSQ1.</text>
</comment>
<dbReference type="FunFam" id="3.90.20.20:FF:000005">
    <property type="entry name" value="GrpE protein homolog"/>
    <property type="match status" value="1"/>
</dbReference>
<dbReference type="GO" id="GO:0000774">
    <property type="term" value="F:adenyl-nucleotide exchange factor activity"/>
    <property type="evidence" value="ECO:0007669"/>
    <property type="project" value="InterPro"/>
</dbReference>
<dbReference type="GO" id="GO:0001405">
    <property type="term" value="C:PAM complex, Tim23 associated import motor"/>
    <property type="evidence" value="ECO:0007669"/>
    <property type="project" value="TreeGrafter"/>
</dbReference>
<keyword evidence="8 10" id="KW-0143">Chaperone</keyword>
<gene>
    <name evidence="13" type="primary">grpE_29</name>
    <name evidence="13" type="ORF">g.44632</name>
</gene>
<evidence type="ECO:0000256" key="7">
    <source>
        <dbReference type="ARBA" id="ARBA00023128"/>
    </source>
</evidence>
<dbReference type="GO" id="GO:0046872">
    <property type="term" value="F:metal ion binding"/>
    <property type="evidence" value="ECO:0007669"/>
    <property type="project" value="UniProtKB-KW"/>
</dbReference>
<evidence type="ECO:0000256" key="1">
    <source>
        <dbReference type="ARBA" id="ARBA00004305"/>
    </source>
</evidence>
<evidence type="ECO:0000256" key="6">
    <source>
        <dbReference type="ARBA" id="ARBA00022946"/>
    </source>
</evidence>
<feature type="non-terminal residue" evidence="13">
    <location>
        <position position="1"/>
    </location>
</feature>
<accession>A0A1D1Y4N7</accession>
<evidence type="ECO:0000256" key="3">
    <source>
        <dbReference type="ARBA" id="ARBA00022723"/>
    </source>
</evidence>
<feature type="compositionally biased region" description="Basic and acidic residues" evidence="12">
    <location>
        <begin position="141"/>
        <end position="155"/>
    </location>
</feature>
<evidence type="ECO:0000256" key="10">
    <source>
        <dbReference type="RuleBase" id="RU000640"/>
    </source>
</evidence>
<sequence length="405" mass="44778">VPAFRTPRIRTAFPCGLQVVQHSNRQGHFPSSGNSSPCAASGPFHDSTAIETPAELMAARILRRLSKRSAADAILRLMPAPVVRLGRFPCRSNGFHSQTDATASPSVKWVPCHMTQLLENLELRNSSLQRFGFSSSSHPQSNEKDANELSDRKQTVGENDSVSVNGSGAETSDEQVKTSDAPEQIQDVGYTHSKSHSMKMRRSSKRTSFSDSDTEPELSIDDLVKLVAEKEGLLKLKDKEIEKMQEKVLLCYADMENAIDRTKREAETSKKFAIQNFAKSLLGVADNLARASSVVKESFSKIDSSRDSVGAVQLLKILLEGVEMTEKQLSEVFRKFGVQKFDPTNEHFDPHRHHAIFQIPNASKPPGTVAVVLKPGYMLYDRVLRPAEVGVTEAPKDEAKETSEE</sequence>
<dbReference type="AlphaFoldDB" id="A0A1D1Y4N7"/>
<feature type="compositionally biased region" description="Polar residues" evidence="12">
    <location>
        <begin position="156"/>
        <end position="170"/>
    </location>
</feature>
<dbReference type="GO" id="GO:0005524">
    <property type="term" value="F:ATP binding"/>
    <property type="evidence" value="ECO:0007669"/>
    <property type="project" value="UniProtKB-KW"/>
</dbReference>
<keyword evidence="3" id="KW-0479">Metal-binding</keyword>
<dbReference type="InterPro" id="IPR013805">
    <property type="entry name" value="GrpE_CC"/>
</dbReference>
<dbReference type="PANTHER" id="PTHR21237:SF23">
    <property type="entry name" value="GRPE PROTEIN HOMOLOG, MITOCHONDRIAL"/>
    <property type="match status" value="1"/>
</dbReference>
<comment type="subcellular location">
    <subcellularLocation>
        <location evidence="1 10">Mitochondrion matrix</location>
    </subcellularLocation>
</comment>
<keyword evidence="4" id="KW-0547">Nucleotide-binding</keyword>
<comment type="function">
    <text evidence="10">Essential component of the PAM complex, a complex required for the translocation of transit peptide-containing proteins from the inner membrane into the mitochondrial matrix in an ATP-dependent manner.</text>
</comment>
<evidence type="ECO:0000256" key="11">
    <source>
        <dbReference type="RuleBase" id="RU004478"/>
    </source>
</evidence>
<feature type="compositionally biased region" description="Basic residues" evidence="12">
    <location>
        <begin position="193"/>
        <end position="205"/>
    </location>
</feature>
<dbReference type="Pfam" id="PF01025">
    <property type="entry name" value="GrpE"/>
    <property type="match status" value="1"/>
</dbReference>
<dbReference type="Gene3D" id="2.30.22.10">
    <property type="entry name" value="Head domain of nucleotide exchange factor GrpE"/>
    <property type="match status" value="1"/>
</dbReference>
<dbReference type="InterPro" id="IPR009012">
    <property type="entry name" value="GrpE_head"/>
</dbReference>
<evidence type="ECO:0000256" key="12">
    <source>
        <dbReference type="SAM" id="MobiDB-lite"/>
    </source>
</evidence>
<protein>
    <recommendedName>
        <fullName evidence="10">GrpE protein homolog</fullName>
    </recommendedName>
</protein>
<dbReference type="SUPFAM" id="SSF58014">
    <property type="entry name" value="Coiled-coil domain of nucleotide exchange factor GrpE"/>
    <property type="match status" value="1"/>
</dbReference>
<keyword evidence="5" id="KW-0067">ATP-binding</keyword>
<keyword evidence="6" id="KW-0809">Transit peptide</keyword>
<evidence type="ECO:0000256" key="4">
    <source>
        <dbReference type="ARBA" id="ARBA00022741"/>
    </source>
</evidence>
<dbReference type="HAMAP" id="MF_01151">
    <property type="entry name" value="GrpE"/>
    <property type="match status" value="1"/>
</dbReference>
<organism evidence="13">
    <name type="scientific">Anthurium amnicola</name>
    <dbReference type="NCBI Taxonomy" id="1678845"/>
    <lineage>
        <taxon>Eukaryota</taxon>
        <taxon>Viridiplantae</taxon>
        <taxon>Streptophyta</taxon>
        <taxon>Embryophyta</taxon>
        <taxon>Tracheophyta</taxon>
        <taxon>Spermatophyta</taxon>
        <taxon>Magnoliopsida</taxon>
        <taxon>Liliopsida</taxon>
        <taxon>Araceae</taxon>
        <taxon>Pothoideae</taxon>
        <taxon>Potheae</taxon>
        <taxon>Anthurium</taxon>
    </lineage>
</organism>
<keyword evidence="7 10" id="KW-0496">Mitochondrion</keyword>
<dbReference type="EMBL" id="GDJX01018325">
    <property type="protein sequence ID" value="JAT49611.1"/>
    <property type="molecule type" value="Transcribed_RNA"/>
</dbReference>
<dbReference type="PROSITE" id="PS01071">
    <property type="entry name" value="GRPE"/>
    <property type="match status" value="1"/>
</dbReference>
<evidence type="ECO:0000256" key="8">
    <source>
        <dbReference type="ARBA" id="ARBA00023186"/>
    </source>
</evidence>
<dbReference type="Gene3D" id="3.90.20.20">
    <property type="match status" value="1"/>
</dbReference>